<dbReference type="PANTHER" id="PTHR36766:SF61">
    <property type="entry name" value="NB-ARC DOMAIN DISEASE RESISTANCE PROTEIN"/>
    <property type="match status" value="1"/>
</dbReference>
<keyword evidence="2" id="KW-0677">Repeat</keyword>
<dbReference type="Gene3D" id="3.80.10.10">
    <property type="entry name" value="Ribonuclease Inhibitor"/>
    <property type="match status" value="1"/>
</dbReference>
<dbReference type="InterPro" id="IPR002182">
    <property type="entry name" value="NB-ARC"/>
</dbReference>
<dbReference type="Pfam" id="PF00931">
    <property type="entry name" value="NB-ARC"/>
    <property type="match status" value="1"/>
</dbReference>
<dbReference type="AlphaFoldDB" id="A0A103XMI2"/>
<keyword evidence="4" id="KW-0611">Plant defense</keyword>
<keyword evidence="9" id="KW-1185">Reference proteome</keyword>
<evidence type="ECO:0000313" key="9">
    <source>
        <dbReference type="Proteomes" id="UP000243975"/>
    </source>
</evidence>
<dbReference type="OMA" id="WSESHED"/>
<dbReference type="FunFam" id="3.40.50.300:FF:001091">
    <property type="entry name" value="Probable disease resistance protein At1g61300"/>
    <property type="match status" value="1"/>
</dbReference>
<organism evidence="8 9">
    <name type="scientific">Cynara cardunculus var. scolymus</name>
    <name type="common">Globe artichoke</name>
    <name type="synonym">Cynara scolymus</name>
    <dbReference type="NCBI Taxonomy" id="59895"/>
    <lineage>
        <taxon>Eukaryota</taxon>
        <taxon>Viridiplantae</taxon>
        <taxon>Streptophyta</taxon>
        <taxon>Embryophyta</taxon>
        <taxon>Tracheophyta</taxon>
        <taxon>Spermatophyta</taxon>
        <taxon>Magnoliopsida</taxon>
        <taxon>eudicotyledons</taxon>
        <taxon>Gunneridae</taxon>
        <taxon>Pentapetalae</taxon>
        <taxon>asterids</taxon>
        <taxon>campanulids</taxon>
        <taxon>Asterales</taxon>
        <taxon>Asteraceae</taxon>
        <taxon>Carduoideae</taxon>
        <taxon>Cardueae</taxon>
        <taxon>Carduinae</taxon>
        <taxon>Cynara</taxon>
    </lineage>
</organism>
<dbReference type="InterPro" id="IPR027417">
    <property type="entry name" value="P-loop_NTPase"/>
</dbReference>
<proteinExistence type="predicted"/>
<dbReference type="Gene3D" id="1.20.5.4130">
    <property type="match status" value="1"/>
</dbReference>
<dbReference type="SUPFAM" id="SSF52540">
    <property type="entry name" value="P-loop containing nucleoside triphosphate hydrolases"/>
    <property type="match status" value="1"/>
</dbReference>
<dbReference type="GO" id="GO:0005524">
    <property type="term" value="F:ATP binding"/>
    <property type="evidence" value="ECO:0007669"/>
    <property type="project" value="UniProtKB-KW"/>
</dbReference>
<dbReference type="InterPro" id="IPR042197">
    <property type="entry name" value="Apaf_helical"/>
</dbReference>
<dbReference type="CDD" id="cd00009">
    <property type="entry name" value="AAA"/>
    <property type="match status" value="1"/>
</dbReference>
<keyword evidence="3" id="KW-0547">Nucleotide-binding</keyword>
<dbReference type="InterPro" id="IPR032675">
    <property type="entry name" value="LRR_dom_sf"/>
</dbReference>
<accession>A0A103XMI2</accession>
<dbReference type="Pfam" id="PF18052">
    <property type="entry name" value="Rx_N"/>
    <property type="match status" value="1"/>
</dbReference>
<keyword evidence="1" id="KW-0433">Leucine-rich repeat</keyword>
<feature type="domain" description="Disease resistance N-terminal" evidence="7">
    <location>
        <begin position="10"/>
        <end position="95"/>
    </location>
</feature>
<dbReference type="Gene3D" id="1.10.8.430">
    <property type="entry name" value="Helical domain of apoptotic protease-activating factors"/>
    <property type="match status" value="1"/>
</dbReference>
<dbReference type="GO" id="GO:0043531">
    <property type="term" value="F:ADP binding"/>
    <property type="evidence" value="ECO:0007669"/>
    <property type="project" value="InterPro"/>
</dbReference>
<evidence type="ECO:0000256" key="2">
    <source>
        <dbReference type="ARBA" id="ARBA00022737"/>
    </source>
</evidence>
<evidence type="ECO:0000256" key="5">
    <source>
        <dbReference type="ARBA" id="ARBA00022840"/>
    </source>
</evidence>
<evidence type="ECO:0000259" key="6">
    <source>
        <dbReference type="Pfam" id="PF00931"/>
    </source>
</evidence>
<dbReference type="PANTHER" id="PTHR36766">
    <property type="entry name" value="PLANT BROAD-SPECTRUM MILDEW RESISTANCE PROTEIN RPW8"/>
    <property type="match status" value="1"/>
</dbReference>
<evidence type="ECO:0000256" key="1">
    <source>
        <dbReference type="ARBA" id="ARBA00022614"/>
    </source>
</evidence>
<dbReference type="Gene3D" id="3.40.50.300">
    <property type="entry name" value="P-loop containing nucleotide triphosphate hydrolases"/>
    <property type="match status" value="1"/>
</dbReference>
<comment type="caution">
    <text evidence="8">The sequence shown here is derived from an EMBL/GenBank/DDBJ whole genome shotgun (WGS) entry which is preliminary data.</text>
</comment>
<dbReference type="Proteomes" id="UP000243975">
    <property type="component" value="Unassembled WGS sequence"/>
</dbReference>
<reference evidence="8 9" key="1">
    <citation type="journal article" date="2016" name="Sci. Rep.">
        <title>The genome sequence of the outbreeding globe artichoke constructed de novo incorporating a phase-aware low-pass sequencing strategy of F1 progeny.</title>
        <authorList>
            <person name="Scaglione D."/>
            <person name="Reyes-Chin-Wo S."/>
            <person name="Acquadro A."/>
            <person name="Froenicke L."/>
            <person name="Portis E."/>
            <person name="Beitel C."/>
            <person name="Tirone M."/>
            <person name="Mauro R."/>
            <person name="Lo Monaco A."/>
            <person name="Mauromicale G."/>
            <person name="Faccioli P."/>
            <person name="Cattivelli L."/>
            <person name="Rieseberg L."/>
            <person name="Michelmore R."/>
            <person name="Lanteri S."/>
        </authorList>
    </citation>
    <scope>NUCLEOTIDE SEQUENCE [LARGE SCALE GENOMIC DNA]</scope>
    <source>
        <strain evidence="8">2C</strain>
    </source>
</reference>
<name>A0A103XMI2_CYNCS</name>
<evidence type="ECO:0000313" key="8">
    <source>
        <dbReference type="EMBL" id="KVH93561.1"/>
    </source>
</evidence>
<dbReference type="GO" id="GO:0051707">
    <property type="term" value="P:response to other organism"/>
    <property type="evidence" value="ECO:0007669"/>
    <property type="project" value="UniProtKB-ARBA"/>
</dbReference>
<dbReference type="SUPFAM" id="SSF52058">
    <property type="entry name" value="L domain-like"/>
    <property type="match status" value="1"/>
</dbReference>
<dbReference type="Gramene" id="KVH93561">
    <property type="protein sequence ID" value="KVH93561"/>
    <property type="gene ID" value="Ccrd_004386"/>
</dbReference>
<evidence type="ECO:0000256" key="4">
    <source>
        <dbReference type="ARBA" id="ARBA00022821"/>
    </source>
</evidence>
<gene>
    <name evidence="8" type="ORF">Ccrd_004386</name>
</gene>
<keyword evidence="5" id="KW-0067">ATP-binding</keyword>
<sequence>MVEILVSPILQVLAEKLGSAAFKKLARYTQIHIEVKKWETSLTEIQALLNDASQKEIRDEYIKGWLNRLQHLTYDIDDILDNLATDVMHRKLIEEQLGATTSKVRMLIPTCSISFSTNIRIHDKLKDITTKLQDLEKEKVTLGLSVINGRPITMSRNYETSLPDASDIVGRQGEKEALLHKLLWEESSNQNFNIVHIVGMGGVGKTTLARLLYNGTQVQNHFKLKAWLCVSDGFDIFTISKSIFGSVTGEIKEFGNLNLVQEALRQQVIDKRFLLVLDDVWSESYEDWNTLVRPFYAGDLGSKIIITTRKEQLLKELGCDDLEHLQSLSYDDALSLFCQHALGVNNFDSHPNLRPYGEGIVKKCDGLPLGLRVLGRLLRTKTDEVEWKELLNNEIWSLQKGDGIIPALRLSYHDLSACLKRSENEMEKGGGMDTLEKYRHLSFVCEDYISDKKLKAFKGAKNLRTFLAMSTLVVFGCHDLTKLPNSFSKLTSLRHFDIRDTPLLKKMPSRISKLKNLQTLSKRRG</sequence>
<protein>
    <submittedName>
        <fullName evidence="8">Disease resistance protein</fullName>
    </submittedName>
</protein>
<dbReference type="GO" id="GO:0006952">
    <property type="term" value="P:defense response"/>
    <property type="evidence" value="ECO:0007669"/>
    <property type="project" value="UniProtKB-KW"/>
</dbReference>
<feature type="domain" description="NB-ARC" evidence="6">
    <location>
        <begin position="174"/>
        <end position="341"/>
    </location>
</feature>
<dbReference type="PRINTS" id="PR00364">
    <property type="entry name" value="DISEASERSIST"/>
</dbReference>
<dbReference type="EMBL" id="LEKV01004747">
    <property type="protein sequence ID" value="KVH93561.1"/>
    <property type="molecule type" value="Genomic_DNA"/>
</dbReference>
<evidence type="ECO:0000256" key="3">
    <source>
        <dbReference type="ARBA" id="ARBA00022741"/>
    </source>
</evidence>
<dbReference type="InterPro" id="IPR041118">
    <property type="entry name" value="Rx_N"/>
</dbReference>
<evidence type="ECO:0000259" key="7">
    <source>
        <dbReference type="Pfam" id="PF18052"/>
    </source>
</evidence>